<dbReference type="CDD" id="cd00037">
    <property type="entry name" value="CLECT"/>
    <property type="match status" value="1"/>
</dbReference>
<dbReference type="Gene3D" id="3.10.100.10">
    <property type="entry name" value="Mannose-Binding Protein A, subunit A"/>
    <property type="match status" value="1"/>
</dbReference>
<proteinExistence type="evidence at transcript level"/>
<feature type="signal peptide" evidence="2">
    <location>
        <begin position="1"/>
        <end position="17"/>
    </location>
</feature>
<dbReference type="SMART" id="SM00034">
    <property type="entry name" value="CLECT"/>
    <property type="match status" value="1"/>
</dbReference>
<dbReference type="EMBL" id="AB003431">
    <property type="protein sequence ID" value="BAA19862.1"/>
    <property type="molecule type" value="mRNA"/>
</dbReference>
<evidence type="ECO:0000256" key="2">
    <source>
        <dbReference type="SAM" id="SignalP"/>
    </source>
</evidence>
<dbReference type="PANTHER" id="PTHR22803">
    <property type="entry name" value="MANNOSE, PHOSPHOLIPASE, LECTIN RECEPTOR RELATED"/>
    <property type="match status" value="1"/>
</dbReference>
<keyword evidence="2" id="KW-0732">Signal</keyword>
<evidence type="ECO:0000313" key="4">
    <source>
        <dbReference type="EMBL" id="BAA19862.1"/>
    </source>
</evidence>
<dbReference type="InterPro" id="IPR018378">
    <property type="entry name" value="C-type_lectin_CS"/>
</dbReference>
<evidence type="ECO:0000259" key="3">
    <source>
        <dbReference type="PROSITE" id="PS50041"/>
    </source>
</evidence>
<keyword evidence="1" id="KW-1015">Disulfide bond</keyword>
<dbReference type="InterPro" id="IPR016187">
    <property type="entry name" value="CTDL_fold"/>
</dbReference>
<evidence type="ECO:0000256" key="1">
    <source>
        <dbReference type="ARBA" id="ARBA00023157"/>
    </source>
</evidence>
<dbReference type="AlphaFoldDB" id="O02582"/>
<accession>O02582</accession>
<feature type="chain" id="PRO_5004156816" evidence="2">
    <location>
        <begin position="18"/>
        <end position="149"/>
    </location>
</feature>
<name>O02582_MEGFU</name>
<organism evidence="4">
    <name type="scientific">Meghimatium fruhstorferi</name>
    <name type="common">Land slug</name>
    <dbReference type="NCBI Taxonomy" id="414506"/>
    <lineage>
        <taxon>Eukaryota</taxon>
        <taxon>Metazoa</taxon>
        <taxon>Spiralia</taxon>
        <taxon>Lophotrochozoa</taxon>
        <taxon>Mollusca</taxon>
        <taxon>Gastropoda</taxon>
        <taxon>Heterobranchia</taxon>
        <taxon>Euthyneura</taxon>
        <taxon>Panpulmonata</taxon>
        <taxon>Eupulmonata</taxon>
        <taxon>Stylommatophora</taxon>
        <taxon>Helicina</taxon>
        <taxon>Arionoidea</taxon>
        <taxon>Philomycidae</taxon>
        <taxon>Meghimatium</taxon>
    </lineage>
</organism>
<dbReference type="Pfam" id="PF00059">
    <property type="entry name" value="Lectin_C"/>
    <property type="match status" value="1"/>
</dbReference>
<dbReference type="InterPro" id="IPR001304">
    <property type="entry name" value="C-type_lectin-like"/>
</dbReference>
<dbReference type="PROSITE" id="PS00615">
    <property type="entry name" value="C_TYPE_LECTIN_1"/>
    <property type="match status" value="1"/>
</dbReference>
<dbReference type="PROSITE" id="PS50041">
    <property type="entry name" value="C_TYPE_LECTIN_2"/>
    <property type="match status" value="1"/>
</dbReference>
<reference evidence="4" key="1">
    <citation type="journal article" date="1998" name="Comp. Biochem. Physiol. B, Biochem. Mol. Biol.">
        <title>Cloning and sequencing of three C-type lectins from body surface mucus of the land slug, Incilaria fruhstorferi.</title>
        <authorList>
            <person name="Yuasa H.J."/>
            <person name="Furuta E."/>
            <person name="Nakamura A."/>
            <person name="Takagi T."/>
        </authorList>
    </citation>
    <scope>NUCLEOTIDE SEQUENCE</scope>
</reference>
<protein>
    <submittedName>
        <fullName evidence="4">Incilarin B</fullName>
    </submittedName>
</protein>
<feature type="domain" description="C-type lectin" evidence="3">
    <location>
        <begin position="26"/>
        <end position="146"/>
    </location>
</feature>
<dbReference type="InterPro" id="IPR016186">
    <property type="entry name" value="C-type_lectin-like/link_sf"/>
</dbReference>
<sequence>MIRLVLLLALTAHCVNAGCPNAWKEFNGFCYAFNIEKVNWLVAAASCKVYTARLPEIDSSEKNEFLLKEIAKLNSGPSWIGASSRLHHLVWEWVPSLANLNRFSNWQPGEPNDRAPSEHCAVIQNESGKKGWVDVSCFLEKRFICEKKL</sequence>
<dbReference type="SUPFAM" id="SSF56436">
    <property type="entry name" value="C-type lectin-like"/>
    <property type="match status" value="1"/>
</dbReference>
<dbReference type="InterPro" id="IPR050111">
    <property type="entry name" value="C-type_lectin/snaclec_domain"/>
</dbReference>